<name>A0ABR2UQI0_9PEZI</name>
<organism evidence="1 2">
    <name type="scientific">Seiridium unicorne</name>
    <dbReference type="NCBI Taxonomy" id="138068"/>
    <lineage>
        <taxon>Eukaryota</taxon>
        <taxon>Fungi</taxon>
        <taxon>Dikarya</taxon>
        <taxon>Ascomycota</taxon>
        <taxon>Pezizomycotina</taxon>
        <taxon>Sordariomycetes</taxon>
        <taxon>Xylariomycetidae</taxon>
        <taxon>Amphisphaeriales</taxon>
        <taxon>Sporocadaceae</taxon>
        <taxon>Seiridium</taxon>
    </lineage>
</organism>
<proteinExistence type="predicted"/>
<evidence type="ECO:0000313" key="2">
    <source>
        <dbReference type="Proteomes" id="UP001408356"/>
    </source>
</evidence>
<accession>A0ABR2UQI0</accession>
<keyword evidence="2" id="KW-1185">Reference proteome</keyword>
<dbReference type="Proteomes" id="UP001408356">
    <property type="component" value="Unassembled WGS sequence"/>
</dbReference>
<reference evidence="1 2" key="1">
    <citation type="journal article" date="2024" name="J. Plant Pathol.">
        <title>Sequence and assembly of the genome of Seiridium unicorne, isolate CBS 538.82, causal agent of cypress canker disease.</title>
        <authorList>
            <person name="Scali E."/>
            <person name="Rocca G.D."/>
            <person name="Danti R."/>
            <person name="Garbelotto M."/>
            <person name="Barberini S."/>
            <person name="Baroncelli R."/>
            <person name="Emiliani G."/>
        </authorList>
    </citation>
    <scope>NUCLEOTIDE SEQUENCE [LARGE SCALE GENOMIC DNA]</scope>
    <source>
        <strain evidence="1 2">BM-138-508</strain>
    </source>
</reference>
<comment type="caution">
    <text evidence="1">The sequence shown here is derived from an EMBL/GenBank/DDBJ whole genome shotgun (WGS) entry which is preliminary data.</text>
</comment>
<dbReference type="EMBL" id="JARVKF010000403">
    <property type="protein sequence ID" value="KAK9416899.1"/>
    <property type="molecule type" value="Genomic_DNA"/>
</dbReference>
<evidence type="ECO:0000313" key="1">
    <source>
        <dbReference type="EMBL" id="KAK9416899.1"/>
    </source>
</evidence>
<protein>
    <submittedName>
        <fullName evidence="1">F-box domain-containing protein</fullName>
    </submittedName>
</protein>
<dbReference type="SUPFAM" id="SSF52047">
    <property type="entry name" value="RNI-like"/>
    <property type="match status" value="1"/>
</dbReference>
<gene>
    <name evidence="1" type="ORF">SUNI508_09371</name>
</gene>
<sequence length="535" mass="61746">MHPAWYIDDIKYLIFEHLEPQDLARLARSSRALFQTATDKLWGTLSSFEGLVCCLPLDFDKRPLGREDLVRLDFYTFKVRYIRLGSGQANVTMPLPRGFSRSRKKKDIEKTYKKSWEELWEEIAEVRPPSELFCNLRRLRINKVFERLLIPLIGISGLHLTKIYIKYFEDRQWDSVVRRVLSGFQDTPNLEYIFVRDGEVGYLPRKLIQQSPLKHVRLDPKAYPGGDLPARLEDVPVRFDVLQKSTLEHLTIGLKSDWCTPEIEALEGKYLPALKTLWLNILHYSTDIWHCDICNDKVNRTWVCENREVSDNLSRPPRRSPAAFFKRLDNPALSLLNIKFPNSTNGRMLLEVVSAVKRSCRLRKLRELSLVGGQESHYRGNPSPMITPEELRAATKMLLPLPKLKLFCISVAPNFLDVLDLDLYQSIANGLPALETLWLGLSMFVPRSYYAAPGSYESVRLSHLAAFCQMLPRLVEVSVGTAELEEPGEVPHPEFVCSHVKSVRVSHWAQRVDVVPRERMLLSQKMYFPNAKLKE</sequence>